<dbReference type="OrthoDB" id="3577409at2"/>
<evidence type="ECO:0000256" key="1">
    <source>
        <dbReference type="SAM" id="MobiDB-lite"/>
    </source>
</evidence>
<dbReference type="RefSeq" id="WP_093084583.1">
    <property type="nucleotide sequence ID" value="NZ_FNBE01000009.1"/>
</dbReference>
<sequence>MSAFRFFGRPEPAEREIAPDSATGHARPARRAEDLLAPPPQAWGGPPHGAAGGPEPYPETRPRPVDTHGWAGAPVGGGWSAAPEPYPEARPGPMDTHGWAPVGGGWSAPTEAPRWTDTPAQVQDETPYCACTVREGDPHPAEAAALATAFAADYLSWDEDDPDLRAHVLGEYLAARRPVLLGWSGQGRQRADFAVPGVVRPDGDGRVLVDVRVRVTPYRRVPGGRPLPPDDPDEDGPTVPAAAPAPAARGWRGLPGRWVRLSVAVLAAGDRLVVDAEDESEDPWVEPAPELADDLPEETL</sequence>
<evidence type="ECO:0000313" key="2">
    <source>
        <dbReference type="EMBL" id="SDG12739.1"/>
    </source>
</evidence>
<evidence type="ECO:0000313" key="3">
    <source>
        <dbReference type="Proteomes" id="UP000198967"/>
    </source>
</evidence>
<feature type="region of interest" description="Disordered" evidence="1">
    <location>
        <begin position="219"/>
        <end position="247"/>
    </location>
</feature>
<name>A0A1G7RRC7_PSEOR</name>
<feature type="region of interest" description="Disordered" evidence="1">
    <location>
        <begin position="1"/>
        <end position="121"/>
    </location>
</feature>
<proteinExistence type="predicted"/>
<gene>
    <name evidence="2" type="ORF">SAMN05216377_10998</name>
</gene>
<dbReference type="Proteomes" id="UP000198967">
    <property type="component" value="Unassembled WGS sequence"/>
</dbReference>
<protein>
    <submittedName>
        <fullName evidence="2">Uncharacterized protein</fullName>
    </submittedName>
</protein>
<reference evidence="2 3" key="1">
    <citation type="submission" date="2016-10" db="EMBL/GenBank/DDBJ databases">
        <authorList>
            <person name="de Groot N.N."/>
        </authorList>
    </citation>
    <scope>NUCLEOTIDE SEQUENCE [LARGE SCALE GENOMIC DNA]</scope>
    <source>
        <strain evidence="2 3">CGMCC 4.3143</strain>
    </source>
</reference>
<keyword evidence="3" id="KW-1185">Reference proteome</keyword>
<accession>A0A1G7RRC7</accession>
<dbReference type="EMBL" id="FNBE01000009">
    <property type="protein sequence ID" value="SDG12739.1"/>
    <property type="molecule type" value="Genomic_DNA"/>
</dbReference>
<feature type="compositionally biased region" description="Acidic residues" evidence="1">
    <location>
        <begin position="291"/>
        <end position="300"/>
    </location>
</feature>
<dbReference type="STRING" id="366584.SAMN05216377_10998"/>
<organism evidence="2 3">
    <name type="scientific">Pseudonocardia oroxyli</name>
    <dbReference type="NCBI Taxonomy" id="366584"/>
    <lineage>
        <taxon>Bacteria</taxon>
        <taxon>Bacillati</taxon>
        <taxon>Actinomycetota</taxon>
        <taxon>Actinomycetes</taxon>
        <taxon>Pseudonocardiales</taxon>
        <taxon>Pseudonocardiaceae</taxon>
        <taxon>Pseudonocardia</taxon>
    </lineage>
</organism>
<dbReference type="AlphaFoldDB" id="A0A1G7RRC7"/>
<feature type="region of interest" description="Disordered" evidence="1">
    <location>
        <begin position="276"/>
        <end position="300"/>
    </location>
</feature>